<dbReference type="SUPFAM" id="SSF50331">
    <property type="entry name" value="MOP-like"/>
    <property type="match status" value="1"/>
</dbReference>
<dbReference type="InterPro" id="IPR003593">
    <property type="entry name" value="AAA+_ATPase"/>
</dbReference>
<evidence type="ECO:0000313" key="14">
    <source>
        <dbReference type="Proteomes" id="UP000012081"/>
    </source>
</evidence>
<dbReference type="NCBIfam" id="TIGR03265">
    <property type="entry name" value="PhnT2"/>
    <property type="match status" value="1"/>
</dbReference>
<dbReference type="InterPro" id="IPR008995">
    <property type="entry name" value="Mo/tungstate-bd_C_term_dom"/>
</dbReference>
<dbReference type="EMBL" id="APBN01000002">
    <property type="protein sequence ID" value="EMT53332.1"/>
    <property type="molecule type" value="Genomic_DNA"/>
</dbReference>
<dbReference type="InterPro" id="IPR013611">
    <property type="entry name" value="Transp-assoc_OB_typ2"/>
</dbReference>
<keyword evidence="4" id="KW-0547">Nucleotide-binding</keyword>
<evidence type="ECO:0000313" key="13">
    <source>
        <dbReference type="EMBL" id="EMT53332.1"/>
    </source>
</evidence>
<dbReference type="SMART" id="SM00382">
    <property type="entry name" value="AAA"/>
    <property type="match status" value="1"/>
</dbReference>
<dbReference type="InterPro" id="IPR050093">
    <property type="entry name" value="ABC_SmlMolc_Importer"/>
</dbReference>
<evidence type="ECO:0000256" key="2">
    <source>
        <dbReference type="ARBA" id="ARBA00022475"/>
    </source>
</evidence>
<dbReference type="InterPro" id="IPR027417">
    <property type="entry name" value="P-loop_NTPase"/>
</dbReference>
<comment type="catalytic activity">
    <reaction evidence="8">
        <text>a quaternary ammonium(out) + ATP + H2O = a quaternary ammonium(in) + ADP + phosphate + H(+)</text>
        <dbReference type="Rhea" id="RHEA:11036"/>
        <dbReference type="ChEBI" id="CHEBI:15377"/>
        <dbReference type="ChEBI" id="CHEBI:15378"/>
        <dbReference type="ChEBI" id="CHEBI:30616"/>
        <dbReference type="ChEBI" id="CHEBI:35267"/>
        <dbReference type="ChEBI" id="CHEBI:43474"/>
        <dbReference type="ChEBI" id="CHEBI:456216"/>
        <dbReference type="EC" id="7.6.2.9"/>
    </reaction>
</comment>
<dbReference type="AlphaFoldDB" id="M8DIS3"/>
<comment type="subunit">
    <text evidence="9">The complex is composed of two ATP-binding proteins (OpuCA), two transmembrane proteins (OpuCB and OpuCD) and a solute-binding protein (OpuCC).</text>
</comment>
<dbReference type="Proteomes" id="UP000012081">
    <property type="component" value="Unassembled WGS sequence"/>
</dbReference>
<dbReference type="EC" id="7.6.2.9" evidence="10"/>
<evidence type="ECO:0000259" key="12">
    <source>
        <dbReference type="PROSITE" id="PS50893"/>
    </source>
</evidence>
<dbReference type="PANTHER" id="PTHR42781:SF5">
    <property type="entry name" value="PUTRESCINE TRANSPORT ATP-BINDING PROTEIN POTG"/>
    <property type="match status" value="1"/>
</dbReference>
<dbReference type="PANTHER" id="PTHR42781">
    <property type="entry name" value="SPERMIDINE/PUTRESCINE IMPORT ATP-BINDING PROTEIN POTA"/>
    <property type="match status" value="1"/>
</dbReference>
<evidence type="ECO:0000256" key="1">
    <source>
        <dbReference type="ARBA" id="ARBA00022448"/>
    </source>
</evidence>
<evidence type="ECO:0000256" key="8">
    <source>
        <dbReference type="ARBA" id="ARBA00052482"/>
    </source>
</evidence>
<proteinExistence type="predicted"/>
<evidence type="ECO:0000256" key="3">
    <source>
        <dbReference type="ARBA" id="ARBA00022519"/>
    </source>
</evidence>
<keyword evidence="2" id="KW-1003">Cell membrane</keyword>
<organism evidence="13 14">
    <name type="scientific">Brevibacillus borstelensis AK1</name>
    <dbReference type="NCBI Taxonomy" id="1300222"/>
    <lineage>
        <taxon>Bacteria</taxon>
        <taxon>Bacillati</taxon>
        <taxon>Bacillota</taxon>
        <taxon>Bacilli</taxon>
        <taxon>Bacillales</taxon>
        <taxon>Paenibacillaceae</taxon>
        <taxon>Brevibacillus</taxon>
    </lineage>
</organism>
<evidence type="ECO:0000256" key="9">
    <source>
        <dbReference type="ARBA" id="ARBA00063934"/>
    </source>
</evidence>
<evidence type="ECO:0000256" key="4">
    <source>
        <dbReference type="ARBA" id="ARBA00022741"/>
    </source>
</evidence>
<dbReference type="InterPro" id="IPR017871">
    <property type="entry name" value="ABC_transporter-like_CS"/>
</dbReference>
<dbReference type="OrthoDB" id="9802264at2"/>
<dbReference type="GeneID" id="89499824"/>
<dbReference type="InterPro" id="IPR003439">
    <property type="entry name" value="ABC_transporter-like_ATP-bd"/>
</dbReference>
<name>M8DIS3_9BACL</name>
<keyword evidence="3" id="KW-0997">Cell inner membrane</keyword>
<keyword evidence="6" id="KW-1278">Translocase</keyword>
<evidence type="ECO:0000256" key="11">
    <source>
        <dbReference type="ARBA" id="ARBA00070305"/>
    </source>
</evidence>
<evidence type="ECO:0000256" key="5">
    <source>
        <dbReference type="ARBA" id="ARBA00022840"/>
    </source>
</evidence>
<gene>
    <name evidence="13" type="ORF">I532_04950</name>
</gene>
<comment type="caution">
    <text evidence="13">The sequence shown here is derived from an EMBL/GenBank/DDBJ whole genome shotgun (WGS) entry which is preliminary data.</text>
</comment>
<dbReference type="PROSITE" id="PS50893">
    <property type="entry name" value="ABC_TRANSPORTER_2"/>
    <property type="match status" value="1"/>
</dbReference>
<dbReference type="GO" id="GO:0043190">
    <property type="term" value="C:ATP-binding cassette (ABC) transporter complex"/>
    <property type="evidence" value="ECO:0007669"/>
    <property type="project" value="InterPro"/>
</dbReference>
<reference evidence="13 14" key="1">
    <citation type="submission" date="2013-03" db="EMBL/GenBank/DDBJ databases">
        <title>Assembly of a new bacterial strain Brevibacillus borstelensis AK1.</title>
        <authorList>
            <person name="Rajan I."/>
            <person name="PoliReddy D."/>
            <person name="Sugumar T."/>
            <person name="Rathinam K."/>
            <person name="Alqarawi S."/>
            <person name="Khalil A.B."/>
            <person name="Sivakumar N."/>
        </authorList>
    </citation>
    <scope>NUCLEOTIDE SEQUENCE [LARGE SCALE GENOMIC DNA]</scope>
    <source>
        <strain evidence="13 14">AK1</strain>
    </source>
</reference>
<dbReference type="PROSITE" id="PS00211">
    <property type="entry name" value="ABC_TRANSPORTER_1"/>
    <property type="match status" value="1"/>
</dbReference>
<keyword evidence="14" id="KW-1185">Reference proteome</keyword>
<keyword evidence="1" id="KW-0813">Transport</keyword>
<evidence type="ECO:0000256" key="10">
    <source>
        <dbReference type="ARBA" id="ARBA00066388"/>
    </source>
</evidence>
<dbReference type="Pfam" id="PF00005">
    <property type="entry name" value="ABC_tran"/>
    <property type="match status" value="1"/>
</dbReference>
<dbReference type="Gene3D" id="3.40.50.300">
    <property type="entry name" value="P-loop containing nucleotide triphosphate hydrolases"/>
    <property type="match status" value="1"/>
</dbReference>
<dbReference type="InterPro" id="IPR017666">
    <property type="entry name" value="AminoethylPonate_ABC_PhnT2"/>
</dbReference>
<dbReference type="GO" id="GO:0016887">
    <property type="term" value="F:ATP hydrolysis activity"/>
    <property type="evidence" value="ECO:0007669"/>
    <property type="project" value="InterPro"/>
</dbReference>
<dbReference type="GO" id="GO:0005524">
    <property type="term" value="F:ATP binding"/>
    <property type="evidence" value="ECO:0007669"/>
    <property type="project" value="UniProtKB-KW"/>
</dbReference>
<dbReference type="Pfam" id="PF08402">
    <property type="entry name" value="TOBE_2"/>
    <property type="match status" value="1"/>
</dbReference>
<dbReference type="FunFam" id="3.40.50.300:FF:000425">
    <property type="entry name" value="Probable ABC transporter, ATP-binding subunit"/>
    <property type="match status" value="1"/>
</dbReference>
<protein>
    <recommendedName>
        <fullName evidence="11">Carnitine transport ATP-binding protein OpuCA</fullName>
        <ecNumber evidence="10">7.6.2.9</ecNumber>
    </recommendedName>
</protein>
<keyword evidence="7" id="KW-0472">Membrane</keyword>
<keyword evidence="5 13" id="KW-0067">ATP-binding</keyword>
<dbReference type="PATRIC" id="fig|1300222.3.peg.1012"/>
<dbReference type="SUPFAM" id="SSF52540">
    <property type="entry name" value="P-loop containing nucleoside triphosphate hydrolases"/>
    <property type="match status" value="1"/>
</dbReference>
<dbReference type="RefSeq" id="WP_003386777.1">
    <property type="nucleotide sequence ID" value="NZ_APBN01000002.1"/>
</dbReference>
<sequence>MANPYLSIKGIRKTFGKFVALTSIDIDIKKNEFICLLGPSGCGKTTLLRILAGLEQPTDGRIFVGGRDITALPPAKRNFGMMFQSYALFPNLTAAQNIAYGLQAKKLSKKEVQEKVQEVLALIDLEHIRDKYPSQLSGGQQQRVALARAIALSPDFLLLDEPLSALDAKVRLKLRRELRNLHEKIGITTIMVTHDQEEALTMADRIVVMNNAEVVQVGTPQEVYQKPNSPFVADFVGAINFLEPSVFSGHAKGEDRLLAIRPENIHLMEPEAEYSQKAIVQDMEFRGSFYRVTLQLTSEQDGILPHLVTMDLPVGQTHRLGLSRDKRVAFEMPIESLISFDQAAVAKKTGSDQR</sequence>
<feature type="domain" description="ABC transporter" evidence="12">
    <location>
        <begin position="6"/>
        <end position="236"/>
    </location>
</feature>
<accession>M8DIS3</accession>
<evidence type="ECO:0000256" key="7">
    <source>
        <dbReference type="ARBA" id="ARBA00023136"/>
    </source>
</evidence>
<dbReference type="GO" id="GO:0015418">
    <property type="term" value="F:ABC-type quaternary ammonium compound transporting activity"/>
    <property type="evidence" value="ECO:0007669"/>
    <property type="project" value="UniProtKB-EC"/>
</dbReference>
<evidence type="ECO:0000256" key="6">
    <source>
        <dbReference type="ARBA" id="ARBA00022967"/>
    </source>
</evidence>
<dbReference type="STRING" id="1300222.I532_04950"/>